<dbReference type="InterPro" id="IPR036259">
    <property type="entry name" value="MFS_trans_sf"/>
</dbReference>
<reference evidence="10" key="1">
    <citation type="submission" date="2015-06" db="EMBL/GenBank/DDBJ databases">
        <authorList>
            <person name="Liu B."/>
            <person name="Wang J."/>
            <person name="Zhu Y."/>
            <person name="Liu G."/>
            <person name="Chen Q."/>
            <person name="Zheng C."/>
            <person name="Che J."/>
            <person name="Ge C."/>
            <person name="Shi H."/>
            <person name="Pan Z."/>
            <person name="Liu X."/>
        </authorList>
    </citation>
    <scope>NUCLEOTIDE SEQUENCE [LARGE SCALE GENOMIC DNA]</scope>
    <source>
        <strain evidence="10">DSM 16346</strain>
    </source>
</reference>
<dbReference type="PROSITE" id="PS00217">
    <property type="entry name" value="SUGAR_TRANSPORT_2"/>
    <property type="match status" value="1"/>
</dbReference>
<keyword evidence="3" id="KW-0813">Transport</keyword>
<evidence type="ECO:0000313" key="11">
    <source>
        <dbReference type="Proteomes" id="UP000035996"/>
    </source>
</evidence>
<dbReference type="PROSITE" id="PS00216">
    <property type="entry name" value="SUGAR_TRANSPORT_1"/>
    <property type="match status" value="1"/>
</dbReference>
<dbReference type="PANTHER" id="PTHR43124">
    <property type="entry name" value="PURINE EFFLUX PUMP PBUE"/>
    <property type="match status" value="1"/>
</dbReference>
<keyword evidence="5 8" id="KW-0812">Transmembrane</keyword>
<dbReference type="Gene3D" id="1.20.1250.20">
    <property type="entry name" value="MFS general substrate transporter like domains"/>
    <property type="match status" value="1"/>
</dbReference>
<evidence type="ECO:0000259" key="9">
    <source>
        <dbReference type="PROSITE" id="PS50850"/>
    </source>
</evidence>
<protein>
    <submittedName>
        <fullName evidence="10">MFS transporter</fullName>
    </submittedName>
</protein>
<evidence type="ECO:0000256" key="3">
    <source>
        <dbReference type="ARBA" id="ARBA00022448"/>
    </source>
</evidence>
<dbReference type="EMBL" id="LELK01000001">
    <property type="protein sequence ID" value="KMM39444.1"/>
    <property type="molecule type" value="Genomic_DNA"/>
</dbReference>
<keyword evidence="7 8" id="KW-0472">Membrane</keyword>
<organism evidence="10 11">
    <name type="scientific">Guptibacillus hwajinpoensis</name>
    <dbReference type="NCBI Taxonomy" id="208199"/>
    <lineage>
        <taxon>Bacteria</taxon>
        <taxon>Bacillati</taxon>
        <taxon>Bacillota</taxon>
        <taxon>Bacilli</taxon>
        <taxon>Bacillales</taxon>
        <taxon>Guptibacillaceae</taxon>
        <taxon>Guptibacillus</taxon>
    </lineage>
</organism>
<dbReference type="GO" id="GO:0022857">
    <property type="term" value="F:transmembrane transporter activity"/>
    <property type="evidence" value="ECO:0007669"/>
    <property type="project" value="InterPro"/>
</dbReference>
<comment type="similarity">
    <text evidence="2">Belongs to the major facilitator superfamily. TCR/Tet family.</text>
</comment>
<dbReference type="InterPro" id="IPR005829">
    <property type="entry name" value="Sugar_transporter_CS"/>
</dbReference>
<feature type="transmembrane region" description="Helical" evidence="8">
    <location>
        <begin position="216"/>
        <end position="242"/>
    </location>
</feature>
<name>A0A0J6D540_9BACL</name>
<dbReference type="CDD" id="cd17474">
    <property type="entry name" value="MFS_YfmO_like"/>
    <property type="match status" value="1"/>
</dbReference>
<feature type="transmembrane region" description="Helical" evidence="8">
    <location>
        <begin position="308"/>
        <end position="331"/>
    </location>
</feature>
<keyword evidence="11" id="KW-1185">Reference proteome</keyword>
<dbReference type="PROSITE" id="PS50850">
    <property type="entry name" value="MFS"/>
    <property type="match status" value="1"/>
</dbReference>
<evidence type="ECO:0000256" key="7">
    <source>
        <dbReference type="ARBA" id="ARBA00023136"/>
    </source>
</evidence>
<feature type="transmembrane region" description="Helical" evidence="8">
    <location>
        <begin position="254"/>
        <end position="272"/>
    </location>
</feature>
<gene>
    <name evidence="10" type="ORF">AB986_09695</name>
</gene>
<proteinExistence type="inferred from homology"/>
<dbReference type="AlphaFoldDB" id="A0A0J6D540"/>
<feature type="transmembrane region" description="Helical" evidence="8">
    <location>
        <begin position="343"/>
        <end position="366"/>
    </location>
</feature>
<comment type="caution">
    <text evidence="10">The sequence shown here is derived from an EMBL/GenBank/DDBJ whole genome shotgun (WGS) entry which is preliminary data.</text>
</comment>
<evidence type="ECO:0000256" key="1">
    <source>
        <dbReference type="ARBA" id="ARBA00004651"/>
    </source>
</evidence>
<dbReference type="STRING" id="157733.AB986_09695"/>
<keyword evidence="4" id="KW-1003">Cell membrane</keyword>
<dbReference type="OrthoDB" id="2986280at2"/>
<feature type="transmembrane region" description="Helical" evidence="8">
    <location>
        <begin position="372"/>
        <end position="392"/>
    </location>
</feature>
<feature type="transmembrane region" description="Helical" evidence="8">
    <location>
        <begin position="45"/>
        <end position="65"/>
    </location>
</feature>
<feature type="domain" description="Major facilitator superfamily (MFS) profile" evidence="9">
    <location>
        <begin position="8"/>
        <end position="396"/>
    </location>
</feature>
<dbReference type="Pfam" id="PF07690">
    <property type="entry name" value="MFS_1"/>
    <property type="match status" value="1"/>
</dbReference>
<evidence type="ECO:0000256" key="2">
    <source>
        <dbReference type="ARBA" id="ARBA00007520"/>
    </source>
</evidence>
<dbReference type="InterPro" id="IPR050189">
    <property type="entry name" value="MFS_Efflux_Transporters"/>
</dbReference>
<evidence type="ECO:0000313" key="10">
    <source>
        <dbReference type="EMBL" id="KMM39444.1"/>
    </source>
</evidence>
<dbReference type="PATRIC" id="fig|157733.3.peg.4242"/>
<feature type="transmembrane region" description="Helical" evidence="8">
    <location>
        <begin position="12"/>
        <end position="33"/>
    </location>
</feature>
<dbReference type="Proteomes" id="UP000035996">
    <property type="component" value="Unassembled WGS sequence"/>
</dbReference>
<feature type="transmembrane region" description="Helical" evidence="8">
    <location>
        <begin position="74"/>
        <end position="94"/>
    </location>
</feature>
<evidence type="ECO:0000256" key="4">
    <source>
        <dbReference type="ARBA" id="ARBA00022475"/>
    </source>
</evidence>
<evidence type="ECO:0000256" key="8">
    <source>
        <dbReference type="SAM" id="Phobius"/>
    </source>
</evidence>
<dbReference type="RefSeq" id="WP_048310615.1">
    <property type="nucleotide sequence ID" value="NZ_CP119526.1"/>
</dbReference>
<evidence type="ECO:0000256" key="6">
    <source>
        <dbReference type="ARBA" id="ARBA00022989"/>
    </source>
</evidence>
<accession>A0A0J6D540</accession>
<dbReference type="SUPFAM" id="SSF103473">
    <property type="entry name" value="MFS general substrate transporter"/>
    <property type="match status" value="1"/>
</dbReference>
<dbReference type="InterPro" id="IPR011701">
    <property type="entry name" value="MFS"/>
</dbReference>
<dbReference type="PANTHER" id="PTHR43124:SF3">
    <property type="entry name" value="CHLORAMPHENICOL EFFLUX PUMP RV0191"/>
    <property type="match status" value="1"/>
</dbReference>
<dbReference type="InterPro" id="IPR020846">
    <property type="entry name" value="MFS_dom"/>
</dbReference>
<feature type="transmembrane region" description="Helical" evidence="8">
    <location>
        <begin position="163"/>
        <end position="187"/>
    </location>
</feature>
<sequence length="401" mass="43261">MDDKKKWDLISLASIPLVMTLGNSMLIPVLPLIEKKLGITSFKVSMIITVYSIAAILLIPIAGYLSDRFGRKKVIIPSLFIAGVGGLVTGWASWSLDDPYVMILVGRVLQGIGSSGAAPVVLPLVGDLFKSDKDVSAGLGLIETSNTVGKVLSPILGALLASFIWYLPFLSIPVFSLISILLVSFLVKSPEKKEDPQTFSCFLTCLKEIFHHDGKWLTAIFAIGGIIMFVLFGVLFYLAGFLENEFQIIGVKKGVIIAIPLVALSLTSFMTGKRIGEEKTVMKWCIFSGLFLVFASTLMVSFTNKLWLMLLILFLAGIGIGASLPCLDALITEGVKKEERGTITSLYSSTRFLGVAAGPPVYAILMNQSHESVFYVSSGISAVALLLCFFAIKPEAKAGDV</sequence>
<evidence type="ECO:0000256" key="5">
    <source>
        <dbReference type="ARBA" id="ARBA00022692"/>
    </source>
</evidence>
<dbReference type="GO" id="GO:0005886">
    <property type="term" value="C:plasma membrane"/>
    <property type="evidence" value="ECO:0007669"/>
    <property type="project" value="UniProtKB-SubCell"/>
</dbReference>
<feature type="transmembrane region" description="Helical" evidence="8">
    <location>
        <begin position="284"/>
        <end position="302"/>
    </location>
</feature>
<dbReference type="InterPro" id="IPR001958">
    <property type="entry name" value="Tet-R_TetA/multi-R_MdtG-like"/>
</dbReference>
<dbReference type="PRINTS" id="PR01035">
    <property type="entry name" value="TCRTETA"/>
</dbReference>
<keyword evidence="6 8" id="KW-1133">Transmembrane helix</keyword>
<comment type="subcellular location">
    <subcellularLocation>
        <location evidence="1">Cell membrane</location>
        <topology evidence="1">Multi-pass membrane protein</topology>
    </subcellularLocation>
</comment>